<sequence length="203" mass="23357">MKQLTLHKAGKKYSKEWIFRDLSYTFTVGKPVAITGPNGAGKSTLVKAISGVIPLNEGKIEYDDLPEDVWHKYLGISAPYLELIEEFTLKESVDFHQKFRPLISGMSTLDFLEKLNLEKHSNKFIRDFSSGMKQKLKLGFAFFSENEVLILDEPTANIDHKGYEWYMEEVQKLLPHKIVLISSNEPKEYTFCQDTLSILDFKV</sequence>
<dbReference type="PROSITE" id="PS50893">
    <property type="entry name" value="ABC_TRANSPORTER_2"/>
    <property type="match status" value="1"/>
</dbReference>
<accession>E4RYX0</accession>
<evidence type="ECO:0000313" key="6">
    <source>
        <dbReference type="Proteomes" id="UP000007435"/>
    </source>
</evidence>
<feature type="domain" description="ABC transporter" evidence="4">
    <location>
        <begin position="1"/>
        <end position="202"/>
    </location>
</feature>
<dbReference type="PANTHER" id="PTHR42939:SF1">
    <property type="entry name" value="ABC TRANSPORTER ATP-BINDING PROTEIN ALBC-RELATED"/>
    <property type="match status" value="1"/>
</dbReference>
<evidence type="ECO:0000256" key="3">
    <source>
        <dbReference type="ARBA" id="ARBA00022840"/>
    </source>
</evidence>
<evidence type="ECO:0000313" key="5">
    <source>
        <dbReference type="EMBL" id="ADQ17367.1"/>
    </source>
</evidence>
<dbReference type="SMART" id="SM00382">
    <property type="entry name" value="AAA"/>
    <property type="match status" value="1"/>
</dbReference>
<dbReference type="AlphaFoldDB" id="E4RYX0"/>
<keyword evidence="3" id="KW-0067">ATP-binding</keyword>
<dbReference type="Pfam" id="PF00005">
    <property type="entry name" value="ABC_tran"/>
    <property type="match status" value="1"/>
</dbReference>
<dbReference type="HOGENOM" id="CLU_000604_1_2_10"/>
<gene>
    <name evidence="5" type="ordered locus">Lbys_1660</name>
</gene>
<dbReference type="EMBL" id="CP002305">
    <property type="protein sequence ID" value="ADQ17367.1"/>
    <property type="molecule type" value="Genomic_DNA"/>
</dbReference>
<keyword evidence="2" id="KW-0547">Nucleotide-binding</keyword>
<dbReference type="InterPro" id="IPR051782">
    <property type="entry name" value="ABC_Transporter_VariousFunc"/>
</dbReference>
<organism evidence="5 6">
    <name type="scientific">Leadbetterella byssophila (strain DSM 17132 / JCM 16389 / KACC 11308 / NBRC 106382 / 4M15)</name>
    <dbReference type="NCBI Taxonomy" id="649349"/>
    <lineage>
        <taxon>Bacteria</taxon>
        <taxon>Pseudomonadati</taxon>
        <taxon>Bacteroidota</taxon>
        <taxon>Cytophagia</taxon>
        <taxon>Cytophagales</taxon>
        <taxon>Leadbetterellaceae</taxon>
        <taxon>Leadbetterella</taxon>
    </lineage>
</organism>
<dbReference type="Gene3D" id="3.40.50.300">
    <property type="entry name" value="P-loop containing nucleotide triphosphate hydrolases"/>
    <property type="match status" value="1"/>
</dbReference>
<evidence type="ECO:0000259" key="4">
    <source>
        <dbReference type="PROSITE" id="PS50893"/>
    </source>
</evidence>
<dbReference type="InterPro" id="IPR003593">
    <property type="entry name" value="AAA+_ATPase"/>
</dbReference>
<dbReference type="RefSeq" id="WP_013408416.1">
    <property type="nucleotide sequence ID" value="NC_014655.1"/>
</dbReference>
<keyword evidence="1" id="KW-0813">Transport</keyword>
<name>E4RYX0_LEAB4</name>
<dbReference type="OrthoDB" id="9808363at2"/>
<dbReference type="PANTHER" id="PTHR42939">
    <property type="entry name" value="ABC TRANSPORTER ATP-BINDING PROTEIN ALBC-RELATED"/>
    <property type="match status" value="1"/>
</dbReference>
<proteinExistence type="predicted"/>
<protein>
    <submittedName>
        <fullName evidence="5">ABC transporter related protein</fullName>
    </submittedName>
</protein>
<reference key="1">
    <citation type="submission" date="2010-11" db="EMBL/GenBank/DDBJ databases">
        <title>The complete genome of Leadbetterella byssophila DSM 17132.</title>
        <authorList>
            <consortium name="US DOE Joint Genome Institute (JGI-PGF)"/>
            <person name="Lucas S."/>
            <person name="Copeland A."/>
            <person name="Lapidus A."/>
            <person name="Glavina del Rio T."/>
            <person name="Dalin E."/>
            <person name="Tice H."/>
            <person name="Bruce D."/>
            <person name="Goodwin L."/>
            <person name="Pitluck S."/>
            <person name="Kyrpides N."/>
            <person name="Mavromatis K."/>
            <person name="Ivanova N."/>
            <person name="Teshima H."/>
            <person name="Brettin T."/>
            <person name="Detter J.C."/>
            <person name="Han C."/>
            <person name="Tapia R."/>
            <person name="Land M."/>
            <person name="Hauser L."/>
            <person name="Markowitz V."/>
            <person name="Cheng J.-F."/>
            <person name="Hugenholtz P."/>
            <person name="Woyke T."/>
            <person name="Wu D."/>
            <person name="Tindall B."/>
            <person name="Pomrenke H.G."/>
            <person name="Brambilla E."/>
            <person name="Klenk H.-P."/>
            <person name="Eisen J.A."/>
        </authorList>
    </citation>
    <scope>NUCLEOTIDE SEQUENCE [LARGE SCALE GENOMIC DNA]</scope>
    <source>
        <strain>DSM 17132</strain>
    </source>
</reference>
<dbReference type="GO" id="GO:0016887">
    <property type="term" value="F:ATP hydrolysis activity"/>
    <property type="evidence" value="ECO:0007669"/>
    <property type="project" value="InterPro"/>
</dbReference>
<dbReference type="GO" id="GO:0005524">
    <property type="term" value="F:ATP binding"/>
    <property type="evidence" value="ECO:0007669"/>
    <property type="project" value="UniProtKB-KW"/>
</dbReference>
<reference evidence="5 6" key="2">
    <citation type="journal article" date="2011" name="Stand. Genomic Sci.">
        <title>Complete genome sequence of Leadbetterella byssophila type strain (4M15).</title>
        <authorList>
            <person name="Abt B."/>
            <person name="Teshima H."/>
            <person name="Lucas S."/>
            <person name="Lapidus A."/>
            <person name="Del Rio T.G."/>
            <person name="Nolan M."/>
            <person name="Tice H."/>
            <person name="Cheng J.F."/>
            <person name="Pitluck S."/>
            <person name="Liolios K."/>
            <person name="Pagani I."/>
            <person name="Ivanova N."/>
            <person name="Mavromatis K."/>
            <person name="Pati A."/>
            <person name="Tapia R."/>
            <person name="Han C."/>
            <person name="Goodwin L."/>
            <person name="Chen A."/>
            <person name="Palaniappan K."/>
            <person name="Land M."/>
            <person name="Hauser L."/>
            <person name="Chang Y.J."/>
            <person name="Jeffries C.D."/>
            <person name="Rohde M."/>
            <person name="Goker M."/>
            <person name="Tindall B.J."/>
            <person name="Detter J.C."/>
            <person name="Woyke T."/>
            <person name="Bristow J."/>
            <person name="Eisen J.A."/>
            <person name="Markowitz V."/>
            <person name="Hugenholtz P."/>
            <person name="Klenk H.P."/>
            <person name="Kyrpides N.C."/>
        </authorList>
    </citation>
    <scope>NUCLEOTIDE SEQUENCE [LARGE SCALE GENOMIC DNA]</scope>
    <source>
        <strain evidence="6">DSM 17132 / JCM 16389 / KACC 11308 / NBRC 106382 / 4M15</strain>
    </source>
</reference>
<dbReference type="InterPro" id="IPR027417">
    <property type="entry name" value="P-loop_NTPase"/>
</dbReference>
<dbReference type="KEGG" id="lby:Lbys_1660"/>
<evidence type="ECO:0000256" key="1">
    <source>
        <dbReference type="ARBA" id="ARBA00022448"/>
    </source>
</evidence>
<keyword evidence="6" id="KW-1185">Reference proteome</keyword>
<dbReference type="STRING" id="649349.Lbys_1660"/>
<dbReference type="SUPFAM" id="SSF52540">
    <property type="entry name" value="P-loop containing nucleoside triphosphate hydrolases"/>
    <property type="match status" value="1"/>
</dbReference>
<dbReference type="eggNOG" id="COG1131">
    <property type="taxonomic scope" value="Bacteria"/>
</dbReference>
<dbReference type="Proteomes" id="UP000007435">
    <property type="component" value="Chromosome"/>
</dbReference>
<evidence type="ECO:0000256" key="2">
    <source>
        <dbReference type="ARBA" id="ARBA00022741"/>
    </source>
</evidence>
<dbReference type="InterPro" id="IPR003439">
    <property type="entry name" value="ABC_transporter-like_ATP-bd"/>
</dbReference>